<evidence type="ECO:0000313" key="2">
    <source>
        <dbReference type="Proteomes" id="UP001165136"/>
    </source>
</evidence>
<accession>A0A9W6R9B6</accession>
<evidence type="ECO:0008006" key="3">
    <source>
        <dbReference type="Google" id="ProtNLM"/>
    </source>
</evidence>
<dbReference type="SUPFAM" id="SSF52540">
    <property type="entry name" value="P-loop containing nucleoside triphosphate hydrolases"/>
    <property type="match status" value="1"/>
</dbReference>
<dbReference type="InterPro" id="IPR011009">
    <property type="entry name" value="Kinase-like_dom_sf"/>
</dbReference>
<dbReference type="InterPro" id="IPR052732">
    <property type="entry name" value="Cell-binding_unc_protein"/>
</dbReference>
<keyword evidence="2" id="KW-1185">Reference proteome</keyword>
<dbReference type="PANTHER" id="PTHR43883">
    <property type="entry name" value="SLR0207 PROTEIN"/>
    <property type="match status" value="1"/>
</dbReference>
<reference evidence="1" key="1">
    <citation type="submission" date="2023-03" db="EMBL/GenBank/DDBJ databases">
        <title>Amycolatopsis taiwanensis NBRC 103393.</title>
        <authorList>
            <person name="Ichikawa N."/>
            <person name="Sato H."/>
            <person name="Tonouchi N."/>
        </authorList>
    </citation>
    <scope>NUCLEOTIDE SEQUENCE</scope>
    <source>
        <strain evidence="1">NBRC 103393</strain>
    </source>
</reference>
<dbReference type="PANTHER" id="PTHR43883:SF1">
    <property type="entry name" value="GLUCONOKINASE"/>
    <property type="match status" value="1"/>
</dbReference>
<organism evidence="1 2">
    <name type="scientific">Amycolatopsis taiwanensis</name>
    <dbReference type="NCBI Taxonomy" id="342230"/>
    <lineage>
        <taxon>Bacteria</taxon>
        <taxon>Bacillati</taxon>
        <taxon>Actinomycetota</taxon>
        <taxon>Actinomycetes</taxon>
        <taxon>Pseudonocardiales</taxon>
        <taxon>Pseudonocardiaceae</taxon>
        <taxon>Amycolatopsis</taxon>
    </lineage>
</organism>
<name>A0A9W6R9B6_9PSEU</name>
<dbReference type="Pfam" id="PF13671">
    <property type="entry name" value="AAA_33"/>
    <property type="match status" value="1"/>
</dbReference>
<protein>
    <recommendedName>
        <fullName evidence="3">Gluconate kinase</fullName>
    </recommendedName>
</protein>
<proteinExistence type="predicted"/>
<sequence>MPSREFAVTETHSGVVFFVGDHVYKLKKRVDLGFLDYTERETRNRMCHKEVTLNRRLSPEIYLGVADITGPDGELCDHAVVMRRMPDDRRMSTLVRHGGSLDGTIKQLARKLAAFHAGADRGPEITAQGSRDAVRDRWRDSFRQVQPFHGVVLEPTVVAEIERLTEDFLAGREVLFDRRMSGGRIVDGHGDILADDIFCLADGPRVLDCLEFDDHLRWLDALDDIAFLAMDLERLKAPELARQLLDWYAEFSGDTAPPALRHHYIAYRAFVRAKVACLRHAQGDRDAAGRARTYAGLALRHLRQGVPRLILVGGLPASGKSTVSGAIADRLGATVLCSDRVRKEIAGLPPGQSAAAGYREGLYDPAHTAETYRELCRRAGELLGLGETVVLDASWTAVEQRTLAAEVASKARSRLVQLRCWAPETITAQRLAERVDPNSDATPEIARHMAANVHPWPAAHTILTAGTEHDSLTQALAYVEAYDE</sequence>
<evidence type="ECO:0000313" key="1">
    <source>
        <dbReference type="EMBL" id="GLY69932.1"/>
    </source>
</evidence>
<dbReference type="Proteomes" id="UP001165136">
    <property type="component" value="Unassembled WGS sequence"/>
</dbReference>
<dbReference type="AlphaFoldDB" id="A0A9W6R9B6"/>
<dbReference type="RefSeq" id="WP_027945105.1">
    <property type="nucleotide sequence ID" value="NZ_BSTI01000019.1"/>
</dbReference>
<gene>
    <name evidence="1" type="ORF">Atai01_65510</name>
</gene>
<dbReference type="EMBL" id="BSTI01000019">
    <property type="protein sequence ID" value="GLY69932.1"/>
    <property type="molecule type" value="Genomic_DNA"/>
</dbReference>
<dbReference type="InterPro" id="IPR027417">
    <property type="entry name" value="P-loop_NTPase"/>
</dbReference>
<comment type="caution">
    <text evidence="1">The sequence shown here is derived from an EMBL/GenBank/DDBJ whole genome shotgun (WGS) entry which is preliminary data.</text>
</comment>
<dbReference type="Gene3D" id="3.40.50.300">
    <property type="entry name" value="P-loop containing nucleotide triphosphate hydrolases"/>
    <property type="match status" value="1"/>
</dbReference>
<dbReference type="SUPFAM" id="SSF56112">
    <property type="entry name" value="Protein kinase-like (PK-like)"/>
    <property type="match status" value="1"/>
</dbReference>